<keyword evidence="2" id="KW-1185">Reference proteome</keyword>
<dbReference type="OrthoDB" id="5145393at2"/>
<organism evidence="1 2">
    <name type="scientific">Knoellia sinensis KCTC 19936</name>
    <dbReference type="NCBI Taxonomy" id="1385520"/>
    <lineage>
        <taxon>Bacteria</taxon>
        <taxon>Bacillati</taxon>
        <taxon>Actinomycetota</taxon>
        <taxon>Actinomycetes</taxon>
        <taxon>Micrococcales</taxon>
        <taxon>Intrasporangiaceae</taxon>
        <taxon>Knoellia</taxon>
    </lineage>
</organism>
<comment type="caution">
    <text evidence="1">The sequence shown here is derived from an EMBL/GenBank/DDBJ whole genome shotgun (WGS) entry which is preliminary data.</text>
</comment>
<dbReference type="eggNOG" id="ENOG50321SV">
    <property type="taxonomic scope" value="Bacteria"/>
</dbReference>
<proteinExistence type="predicted"/>
<protein>
    <submittedName>
        <fullName evidence="1">Uncharacterized protein</fullName>
    </submittedName>
</protein>
<sequence length="243" mass="26473">MKARVVCGRRVQRFAVVLALFAVLSGLLVFPIRGESSARALTDTHQCGANDANRATLRTHHGGIQMRPCLTGTNVNMNIPLGPWGYGSYPFCALGCYERRFQVDEIRRIGQEAVRMADGSTQNLWHFSFARFQVNKAMTFRTTNGTGHTASFIPDAFSQLGGKNDQGVVMYTDLWITDGSFGISGFCGTPVAADSFLVALVQGSDIAGCQMNLNIKYLVTYNATPGATGQYPLRMPKTTVTVQ</sequence>
<dbReference type="Proteomes" id="UP000030002">
    <property type="component" value="Unassembled WGS sequence"/>
</dbReference>
<gene>
    <name evidence="1" type="ORF">N802_12740</name>
</gene>
<dbReference type="EMBL" id="AVPJ01000002">
    <property type="protein sequence ID" value="KGN34413.1"/>
    <property type="molecule type" value="Genomic_DNA"/>
</dbReference>
<reference evidence="1 2" key="1">
    <citation type="submission" date="2013-08" db="EMBL/GenBank/DDBJ databases">
        <title>The genome sequence of Knoellia sinensis.</title>
        <authorList>
            <person name="Zhu W."/>
            <person name="Wang G."/>
        </authorList>
    </citation>
    <scope>NUCLEOTIDE SEQUENCE [LARGE SCALE GENOMIC DNA]</scope>
    <source>
        <strain evidence="1 2">KCTC 19936</strain>
    </source>
</reference>
<dbReference type="AlphaFoldDB" id="A0A0A0JB87"/>
<evidence type="ECO:0000313" key="2">
    <source>
        <dbReference type="Proteomes" id="UP000030002"/>
    </source>
</evidence>
<evidence type="ECO:0000313" key="1">
    <source>
        <dbReference type="EMBL" id="KGN34413.1"/>
    </source>
</evidence>
<dbReference type="RefSeq" id="WP_035912387.1">
    <property type="nucleotide sequence ID" value="NZ_AVPJ01000002.1"/>
</dbReference>
<name>A0A0A0JB87_9MICO</name>
<accession>A0A0A0JB87</accession>
<dbReference type="STRING" id="1385520.N802_12740"/>